<organism evidence="2">
    <name type="scientific">Streptomyces sp. SID12501</name>
    <dbReference type="NCBI Taxonomy" id="2706042"/>
    <lineage>
        <taxon>Bacteria</taxon>
        <taxon>Bacillati</taxon>
        <taxon>Actinomycetota</taxon>
        <taxon>Actinomycetes</taxon>
        <taxon>Kitasatosporales</taxon>
        <taxon>Streptomycetaceae</taxon>
        <taxon>Streptomyces</taxon>
    </lineage>
</organism>
<sequence>MYWHWYLLGTAALMTSGVGACGGVAVRTGWLLPWLRRRTLRPELWGYGAMLGSAGLLLQMAYGAVDELDNSQTIGTAVFVTSVLLLVAGAWFQLLATRERVDG</sequence>
<dbReference type="RefSeq" id="WP_164315680.1">
    <property type="nucleotide sequence ID" value="NZ_JAAGLU010000013.1"/>
</dbReference>
<keyword evidence="1" id="KW-0472">Membrane</keyword>
<protein>
    <submittedName>
        <fullName evidence="2">Uncharacterized protein</fullName>
    </submittedName>
</protein>
<dbReference type="AlphaFoldDB" id="A0A6B3BTC5"/>
<dbReference type="EMBL" id="JAAGLU010000013">
    <property type="protein sequence ID" value="NEC87550.1"/>
    <property type="molecule type" value="Genomic_DNA"/>
</dbReference>
<feature type="transmembrane region" description="Helical" evidence="1">
    <location>
        <begin position="74"/>
        <end position="96"/>
    </location>
</feature>
<evidence type="ECO:0000313" key="2">
    <source>
        <dbReference type="EMBL" id="NEC87550.1"/>
    </source>
</evidence>
<feature type="transmembrane region" description="Helical" evidence="1">
    <location>
        <begin position="6"/>
        <end position="32"/>
    </location>
</feature>
<keyword evidence="1" id="KW-0812">Transmembrane</keyword>
<comment type="caution">
    <text evidence="2">The sequence shown here is derived from an EMBL/GenBank/DDBJ whole genome shotgun (WGS) entry which is preliminary data.</text>
</comment>
<name>A0A6B3BTC5_9ACTN</name>
<evidence type="ECO:0000256" key="1">
    <source>
        <dbReference type="SAM" id="Phobius"/>
    </source>
</evidence>
<gene>
    <name evidence="2" type="ORF">G3I71_17325</name>
</gene>
<keyword evidence="1" id="KW-1133">Transmembrane helix</keyword>
<reference evidence="2" key="1">
    <citation type="submission" date="2020-01" db="EMBL/GenBank/DDBJ databases">
        <title>Insect and environment-associated Actinomycetes.</title>
        <authorList>
            <person name="Currrie C."/>
            <person name="Chevrette M."/>
            <person name="Carlson C."/>
            <person name="Stubbendieck R."/>
            <person name="Wendt-Pienkowski E."/>
        </authorList>
    </citation>
    <scope>NUCLEOTIDE SEQUENCE</scope>
    <source>
        <strain evidence="2">SID12501</strain>
    </source>
</reference>
<feature type="transmembrane region" description="Helical" evidence="1">
    <location>
        <begin position="44"/>
        <end position="62"/>
    </location>
</feature>
<proteinExistence type="predicted"/>
<accession>A0A6B3BTC5</accession>